<feature type="transmembrane region" description="Helical" evidence="7">
    <location>
        <begin position="109"/>
        <end position="137"/>
    </location>
</feature>
<evidence type="ECO:0000313" key="9">
    <source>
        <dbReference type="EMBL" id="ADO36210.1"/>
    </source>
</evidence>
<dbReference type="HOGENOM" id="CLU_036879_0_1_9"/>
<evidence type="ECO:0000256" key="1">
    <source>
        <dbReference type="ARBA" id="ARBA00004651"/>
    </source>
</evidence>
<keyword evidence="2 7" id="KW-0813">Transport</keyword>
<dbReference type="SUPFAM" id="SSF161098">
    <property type="entry name" value="MetI-like"/>
    <property type="match status" value="1"/>
</dbReference>
<feature type="transmembrane region" description="Helical" evidence="7">
    <location>
        <begin position="181"/>
        <end position="200"/>
    </location>
</feature>
<proteinExistence type="inferred from homology"/>
<dbReference type="GO" id="GO:0055085">
    <property type="term" value="P:transmembrane transport"/>
    <property type="evidence" value="ECO:0007669"/>
    <property type="project" value="InterPro"/>
</dbReference>
<evidence type="ECO:0000313" key="10">
    <source>
        <dbReference type="Proteomes" id="UP000006873"/>
    </source>
</evidence>
<evidence type="ECO:0000256" key="6">
    <source>
        <dbReference type="ARBA" id="ARBA00023136"/>
    </source>
</evidence>
<name>E3GKW8_9FIRM</name>
<evidence type="ECO:0000256" key="5">
    <source>
        <dbReference type="ARBA" id="ARBA00022989"/>
    </source>
</evidence>
<dbReference type="GO" id="GO:0005886">
    <property type="term" value="C:plasma membrane"/>
    <property type="evidence" value="ECO:0007669"/>
    <property type="project" value="UniProtKB-SubCell"/>
</dbReference>
<feature type="transmembrane region" description="Helical" evidence="7">
    <location>
        <begin position="291"/>
        <end position="313"/>
    </location>
</feature>
<dbReference type="PROSITE" id="PS50928">
    <property type="entry name" value="ABC_TM1"/>
    <property type="match status" value="1"/>
</dbReference>
<dbReference type="InterPro" id="IPR000515">
    <property type="entry name" value="MetI-like"/>
</dbReference>
<dbReference type="eggNOG" id="COG0601">
    <property type="taxonomic scope" value="Bacteria"/>
</dbReference>
<dbReference type="CDD" id="cd06261">
    <property type="entry name" value="TM_PBP2"/>
    <property type="match status" value="1"/>
</dbReference>
<organism evidence="9 10">
    <name type="scientific">Eubacterium callanderi</name>
    <dbReference type="NCBI Taxonomy" id="53442"/>
    <lineage>
        <taxon>Bacteria</taxon>
        <taxon>Bacillati</taxon>
        <taxon>Bacillota</taxon>
        <taxon>Clostridia</taxon>
        <taxon>Eubacteriales</taxon>
        <taxon>Eubacteriaceae</taxon>
        <taxon>Eubacterium</taxon>
    </lineage>
</organism>
<keyword evidence="5 7" id="KW-1133">Transmembrane helix</keyword>
<accession>E3GKW8</accession>
<protein>
    <recommendedName>
        <fullName evidence="8">ABC transmembrane type-1 domain-containing protein</fullName>
    </recommendedName>
</protein>
<sequence>MYFKWYKLKKEENSLGKYILKRLGQTLLVLFAISIIVFLLMNVLPGDPVALMLEKRADPATVEQVRHSLGLDKPLFQQYWDFLVGIFHGDLGTSYFTKEPVMATLTRSFFITLQLAACSFVFAVIIGVTCGMLAAIYRGKALDSTLMTLSIVGISAPSFWVAIILQIIFGLQLDLLPISGFSSPIYFILPSIALGTRYAASIARITRTSMLDVIGQDYIRTARAKGVKESVVMWKHAFKNALIPIVTLLGTQLGYMLGGSMLIEKVFTIPGIGNVLVTSLNNRDLPLLRGAMLYVAVAFVLVNLLVDISYAFIDPRIRVTEGKK</sequence>
<dbReference type="EMBL" id="CP002273">
    <property type="protein sequence ID" value="ADO36210.1"/>
    <property type="molecule type" value="Genomic_DNA"/>
</dbReference>
<evidence type="ECO:0000256" key="7">
    <source>
        <dbReference type="RuleBase" id="RU363032"/>
    </source>
</evidence>
<dbReference type="PANTHER" id="PTHR43163">
    <property type="entry name" value="DIPEPTIDE TRANSPORT SYSTEM PERMEASE PROTEIN DPPB-RELATED"/>
    <property type="match status" value="1"/>
</dbReference>
<keyword evidence="10" id="KW-1185">Reference proteome</keyword>
<reference evidence="9 10" key="2">
    <citation type="journal article" date="2011" name="J. Bacteriol.">
        <title>Complete genome sequence of a carbon monoxide-utilizing acetogen, Eubacterium limosum KIST612.</title>
        <authorList>
            <person name="Roh H."/>
            <person name="Ko H.J."/>
            <person name="Kim D."/>
            <person name="Choi D.G."/>
            <person name="Park S."/>
            <person name="Kim S."/>
            <person name="Chang I.S."/>
            <person name="Choi I.G."/>
        </authorList>
    </citation>
    <scope>NUCLEOTIDE SEQUENCE [LARGE SCALE GENOMIC DNA]</scope>
    <source>
        <strain evidence="9 10">KIST612</strain>
    </source>
</reference>
<dbReference type="PANTHER" id="PTHR43163:SF6">
    <property type="entry name" value="DIPEPTIDE TRANSPORT SYSTEM PERMEASE PROTEIN DPPB-RELATED"/>
    <property type="match status" value="1"/>
</dbReference>
<dbReference type="InterPro" id="IPR035906">
    <property type="entry name" value="MetI-like_sf"/>
</dbReference>
<keyword evidence="3" id="KW-1003">Cell membrane</keyword>
<keyword evidence="6 7" id="KW-0472">Membrane</keyword>
<gene>
    <name evidence="9" type="ordered locus">ELI_1224</name>
</gene>
<feature type="domain" description="ABC transmembrane type-1" evidence="8">
    <location>
        <begin position="109"/>
        <end position="310"/>
    </location>
</feature>
<comment type="similarity">
    <text evidence="7">Belongs to the binding-protein-dependent transport system permease family.</text>
</comment>
<evidence type="ECO:0000256" key="4">
    <source>
        <dbReference type="ARBA" id="ARBA00022692"/>
    </source>
</evidence>
<dbReference type="KEGG" id="elm:ELI_1224"/>
<keyword evidence="4 7" id="KW-0812">Transmembrane</keyword>
<dbReference type="AlphaFoldDB" id="E3GKW8"/>
<evidence type="ECO:0000259" key="8">
    <source>
        <dbReference type="PROSITE" id="PS50928"/>
    </source>
</evidence>
<feature type="transmembrane region" description="Helical" evidence="7">
    <location>
        <begin position="149"/>
        <end position="169"/>
    </location>
</feature>
<evidence type="ECO:0000256" key="2">
    <source>
        <dbReference type="ARBA" id="ARBA00022448"/>
    </source>
</evidence>
<comment type="subcellular location">
    <subcellularLocation>
        <location evidence="1 7">Cell membrane</location>
        <topology evidence="1 7">Multi-pass membrane protein</topology>
    </subcellularLocation>
</comment>
<dbReference type="InterPro" id="IPR045621">
    <property type="entry name" value="BPD_transp_1_N"/>
</dbReference>
<reference key="1">
    <citation type="submission" date="2010-09" db="EMBL/GenBank/DDBJ databases">
        <authorList>
            <person name="Roh H."/>
            <person name="Ko H.-J."/>
            <person name="Kim D."/>
            <person name="Choi D.G."/>
            <person name="Park S."/>
            <person name="Kim S."/>
            <person name="Kim K.H."/>
            <person name="Chang I.S."/>
            <person name="Choi I.-G."/>
        </authorList>
    </citation>
    <scope>NUCLEOTIDE SEQUENCE</scope>
    <source>
        <strain>KIST612</strain>
    </source>
</reference>
<dbReference type="Proteomes" id="UP000006873">
    <property type="component" value="Chromosome"/>
</dbReference>
<dbReference type="Pfam" id="PF00528">
    <property type="entry name" value="BPD_transp_1"/>
    <property type="match status" value="1"/>
</dbReference>
<feature type="transmembrane region" description="Helical" evidence="7">
    <location>
        <begin position="27"/>
        <end position="44"/>
    </location>
</feature>
<dbReference type="Pfam" id="PF19300">
    <property type="entry name" value="BPD_transp_1_N"/>
    <property type="match status" value="1"/>
</dbReference>
<dbReference type="Gene3D" id="1.10.3720.10">
    <property type="entry name" value="MetI-like"/>
    <property type="match status" value="1"/>
</dbReference>
<feature type="transmembrane region" description="Helical" evidence="7">
    <location>
        <begin position="241"/>
        <end position="263"/>
    </location>
</feature>
<evidence type="ECO:0000256" key="3">
    <source>
        <dbReference type="ARBA" id="ARBA00022475"/>
    </source>
</evidence>